<dbReference type="InterPro" id="IPR037518">
    <property type="entry name" value="MPN"/>
</dbReference>
<dbReference type="Pfam" id="PF14464">
    <property type="entry name" value="Prok-JAB"/>
    <property type="match status" value="1"/>
</dbReference>
<dbReference type="EMBL" id="CP117417">
    <property type="protein sequence ID" value="WCT78013.1"/>
    <property type="molecule type" value="Genomic_DNA"/>
</dbReference>
<evidence type="ECO:0000313" key="8">
    <source>
        <dbReference type="Proteomes" id="UP001218231"/>
    </source>
</evidence>
<dbReference type="CDD" id="cd08070">
    <property type="entry name" value="MPN_like"/>
    <property type="match status" value="1"/>
</dbReference>
<keyword evidence="4" id="KW-0862">Zinc</keyword>
<dbReference type="InterPro" id="IPR051929">
    <property type="entry name" value="VirAsm_ModProt"/>
</dbReference>
<proteinExistence type="predicted"/>
<keyword evidence="2" id="KW-0479">Metal-binding</keyword>
<dbReference type="Proteomes" id="UP001218231">
    <property type="component" value="Chromosome"/>
</dbReference>
<evidence type="ECO:0000256" key="2">
    <source>
        <dbReference type="ARBA" id="ARBA00022723"/>
    </source>
</evidence>
<reference evidence="7 8" key="1">
    <citation type="submission" date="2023-02" db="EMBL/GenBank/DDBJ databases">
        <title>Genome sequence of Novosphingobium humi KACC 19094.</title>
        <authorList>
            <person name="Kim S."/>
            <person name="Heo J."/>
            <person name="Kwon S.-W."/>
        </authorList>
    </citation>
    <scope>NUCLEOTIDE SEQUENCE [LARGE SCALE GENOMIC DNA]</scope>
    <source>
        <strain evidence="7 8">KACC 19094</strain>
    </source>
</reference>
<evidence type="ECO:0000256" key="3">
    <source>
        <dbReference type="ARBA" id="ARBA00022801"/>
    </source>
</evidence>
<evidence type="ECO:0000256" key="4">
    <source>
        <dbReference type="ARBA" id="ARBA00022833"/>
    </source>
</evidence>
<keyword evidence="8" id="KW-1185">Reference proteome</keyword>
<gene>
    <name evidence="7" type="ORF">PQ457_03285</name>
</gene>
<keyword evidence="5" id="KW-0482">Metalloprotease</keyword>
<dbReference type="PANTHER" id="PTHR34858">
    <property type="entry name" value="CYSO-CYSTEINE PEPTIDASE"/>
    <property type="match status" value="1"/>
</dbReference>
<evidence type="ECO:0000256" key="5">
    <source>
        <dbReference type="ARBA" id="ARBA00023049"/>
    </source>
</evidence>
<dbReference type="Gene3D" id="3.40.140.10">
    <property type="entry name" value="Cytidine Deaminase, domain 2"/>
    <property type="match status" value="1"/>
</dbReference>
<evidence type="ECO:0000313" key="7">
    <source>
        <dbReference type="EMBL" id="WCT78013.1"/>
    </source>
</evidence>
<keyword evidence="1" id="KW-0645">Protease</keyword>
<protein>
    <submittedName>
        <fullName evidence="7">M67 family metallopeptidase</fullName>
    </submittedName>
</protein>
<sequence>MEIHLARGIIAAIRAEAMKAHPHEACGLLLGRMGKVAQIRACANVAPDPARHFEIDPAALIAAFRAERAGGEQVLGYYHSHPTGDAMPSRTDAAMAARDGRIWAICGGETVSWWRDGANGFEVLFTREVEG</sequence>
<feature type="domain" description="MPN" evidence="6">
    <location>
        <begin position="3"/>
        <end position="130"/>
    </location>
</feature>
<dbReference type="PANTHER" id="PTHR34858:SF1">
    <property type="entry name" value="CYSO-CYSTEINE PEPTIDASE"/>
    <property type="match status" value="1"/>
</dbReference>
<evidence type="ECO:0000256" key="1">
    <source>
        <dbReference type="ARBA" id="ARBA00022670"/>
    </source>
</evidence>
<accession>A0ABY7TXL7</accession>
<organism evidence="7 8">
    <name type="scientific">Novosphingobium humi</name>
    <dbReference type="NCBI Taxonomy" id="2282397"/>
    <lineage>
        <taxon>Bacteria</taxon>
        <taxon>Pseudomonadati</taxon>
        <taxon>Pseudomonadota</taxon>
        <taxon>Alphaproteobacteria</taxon>
        <taxon>Sphingomonadales</taxon>
        <taxon>Sphingomonadaceae</taxon>
        <taxon>Novosphingobium</taxon>
    </lineage>
</organism>
<dbReference type="RefSeq" id="WP_273618361.1">
    <property type="nucleotide sequence ID" value="NZ_CP117417.1"/>
</dbReference>
<dbReference type="SUPFAM" id="SSF102712">
    <property type="entry name" value="JAB1/MPN domain"/>
    <property type="match status" value="1"/>
</dbReference>
<evidence type="ECO:0000259" key="6">
    <source>
        <dbReference type="PROSITE" id="PS50249"/>
    </source>
</evidence>
<name>A0ABY7TXL7_9SPHN</name>
<dbReference type="SMART" id="SM00232">
    <property type="entry name" value="JAB_MPN"/>
    <property type="match status" value="1"/>
</dbReference>
<keyword evidence="3" id="KW-0378">Hydrolase</keyword>
<dbReference type="InterPro" id="IPR028090">
    <property type="entry name" value="JAB_dom_prok"/>
</dbReference>
<dbReference type="InterPro" id="IPR000555">
    <property type="entry name" value="JAMM/MPN+_dom"/>
</dbReference>
<dbReference type="PROSITE" id="PS50249">
    <property type="entry name" value="MPN"/>
    <property type="match status" value="1"/>
</dbReference>